<dbReference type="SUPFAM" id="SSF49879">
    <property type="entry name" value="SMAD/FHA domain"/>
    <property type="match status" value="2"/>
</dbReference>
<dbReference type="EMBL" id="CP130612">
    <property type="protein sequence ID" value="WKW11530.1"/>
    <property type="molecule type" value="Genomic_DNA"/>
</dbReference>
<dbReference type="SMART" id="SM00240">
    <property type="entry name" value="FHA"/>
    <property type="match status" value="2"/>
</dbReference>
<dbReference type="AlphaFoldDB" id="A0AA49JYA6"/>
<dbReference type="CDD" id="cd00060">
    <property type="entry name" value="FHA"/>
    <property type="match status" value="2"/>
</dbReference>
<sequence length="363" mass="38167">MPTVIRCTFCGRDNDPASKFCLDCGKPVVANGARLIPVPNIGGGGVVPDTRVSAKVDARPGGASGVKTPCRYCQTPVDPALPFCPKCGGRVAAEATPAKSTAVCGSCMNPVTPGADVFCARCGARVAGAPEPPPTPAMGTAVFSARAAVSGPKISILDSTGQTVKSVTMESSESTIGRADGELRFPDDVYMSPVHAQLSFRDGQLFLRDLGSRNGTWLYATEPYKLQDGDSILVGSQIIRFRRLGYPGPNPPEADATRRLGSATPSADVAVLQQLRADGSARDSCHLSPARSVVVGRAEGDWLFPYDQTMSGRHAEIRSEDLEFIVLDLGSRNGVAVAVRGERPVKAGQKILLGDQTLRVESL</sequence>
<dbReference type="RefSeq" id="WP_367887228.1">
    <property type="nucleotide sequence ID" value="NZ_CP130612.1"/>
</dbReference>
<accession>A0AA49JT27</accession>
<dbReference type="InterPro" id="IPR008984">
    <property type="entry name" value="SMAD_FHA_dom_sf"/>
</dbReference>
<evidence type="ECO:0000313" key="2">
    <source>
        <dbReference type="EMBL" id="WKW11530.1"/>
    </source>
</evidence>
<dbReference type="InterPro" id="IPR050923">
    <property type="entry name" value="Cell_Proc_Reg/RNA_Proc"/>
</dbReference>
<reference evidence="3" key="1">
    <citation type="submission" date="2023-07" db="EMBL/GenBank/DDBJ databases">
        <authorList>
            <person name="Haufschild T."/>
            <person name="Kallscheuer N."/>
            <person name="Hammer J."/>
            <person name="Kohn T."/>
            <person name="Kabuu M."/>
            <person name="Jogler M."/>
            <person name="Wohfarth N."/>
            <person name="Heuer A."/>
            <person name="Rohde M."/>
            <person name="van Teeseling M.C.F."/>
            <person name="Jogler C."/>
        </authorList>
    </citation>
    <scope>NUCLEOTIDE SEQUENCE</scope>
    <source>
        <strain evidence="2">Strain 138</strain>
        <strain evidence="3">Strain 318</strain>
    </source>
</reference>
<dbReference type="EMBL" id="CP130613">
    <property type="protein sequence ID" value="WKW14440.1"/>
    <property type="molecule type" value="Genomic_DNA"/>
</dbReference>
<keyword evidence="4" id="KW-1185">Reference proteome</keyword>
<evidence type="ECO:0000259" key="1">
    <source>
        <dbReference type="PROSITE" id="PS50006"/>
    </source>
</evidence>
<dbReference type="Proteomes" id="UP001229955">
    <property type="component" value="Chromosome"/>
</dbReference>
<evidence type="ECO:0000313" key="3">
    <source>
        <dbReference type="EMBL" id="WKW14440.1"/>
    </source>
</evidence>
<dbReference type="PROSITE" id="PS50006">
    <property type="entry name" value="FHA_DOMAIN"/>
    <property type="match status" value="1"/>
</dbReference>
<dbReference type="InterPro" id="IPR000253">
    <property type="entry name" value="FHA_dom"/>
</dbReference>
<proteinExistence type="predicted"/>
<feature type="domain" description="FHA" evidence="1">
    <location>
        <begin position="174"/>
        <end position="218"/>
    </location>
</feature>
<organism evidence="3 4">
    <name type="scientific">Pseudogemmatithrix spongiicola</name>
    <dbReference type="NCBI Taxonomy" id="3062599"/>
    <lineage>
        <taxon>Bacteria</taxon>
        <taxon>Pseudomonadati</taxon>
        <taxon>Gemmatimonadota</taxon>
        <taxon>Gemmatimonadia</taxon>
        <taxon>Gemmatimonadales</taxon>
        <taxon>Gemmatimonadaceae</taxon>
        <taxon>Pseudogemmatithrix</taxon>
    </lineage>
</organism>
<protein>
    <submittedName>
        <fullName evidence="3">FHA domain-containing protein</fullName>
    </submittedName>
</protein>
<gene>
    <name evidence="2" type="ORF">Strain138_000785</name>
    <name evidence="3" type="ORF">Strain318_000785</name>
</gene>
<dbReference type="PANTHER" id="PTHR23308">
    <property type="entry name" value="NUCLEAR INHIBITOR OF PROTEIN PHOSPHATASE-1"/>
    <property type="match status" value="1"/>
</dbReference>
<accession>A0AA49JYA6</accession>
<name>A0AA49JYA6_9BACT</name>
<dbReference type="InterPro" id="IPR025874">
    <property type="entry name" value="DZR"/>
</dbReference>
<dbReference type="Gene3D" id="2.60.200.20">
    <property type="match status" value="2"/>
</dbReference>
<dbReference type="Pfam" id="PF00498">
    <property type="entry name" value="FHA"/>
    <property type="match status" value="2"/>
</dbReference>
<dbReference type="KEGG" id="pspc:Strain318_000785"/>
<dbReference type="Pfam" id="PF12773">
    <property type="entry name" value="DZR"/>
    <property type="match status" value="1"/>
</dbReference>
<evidence type="ECO:0000313" key="4">
    <source>
        <dbReference type="Proteomes" id="UP001229955"/>
    </source>
</evidence>